<feature type="region of interest" description="Disordered" evidence="1">
    <location>
        <begin position="1"/>
        <end position="87"/>
    </location>
</feature>
<proteinExistence type="predicted"/>
<feature type="region of interest" description="Disordered" evidence="1">
    <location>
        <begin position="123"/>
        <end position="181"/>
    </location>
</feature>
<feature type="compositionally biased region" description="Basic residues" evidence="1">
    <location>
        <begin position="27"/>
        <end position="37"/>
    </location>
</feature>
<sequence>MPAGQPYSCLGKPEEVQSVLPPLSVNKQRKTSKRKPPKTQLSSHRDAVPSSARTQAIDPFTTNAAKAPILSADQKRPMKPGPMDRADMSFPMASVAIAEFRRRQLKTAAALFMNLDDAQADAADPKAWGTPAGFSSQAGQGGPSTRPASPGKSLTSTPRAMDPSSQQLMSGSLPHTEGLKLGDGGSEAMILALPGARSSIAGSIPSAAHSARDPLLLRPPSAVPGGTAAGSRLGSPKTASAMGTTQGEQAGALVRRSQSPLAVNPVGTLQGADATAKAGWGPLTSAQPAALMPSRLAAPGLQPLKQREIQQGQERQSVQQLQKAIWAAHRGKGGKEMQSFMTSLPSAPKQPPTFPVLCPAFQAAPGDNSPICKWRNSFLQARQRQRRKLQMALWQRSQQRADARSRTGLAAAACALLMHHFQDQGHKRATSPSHGKPAVSMVSAARGSIDLVAVMAAQRPPSDLTEEEQMEMDMLDAFYRQLCRFAYAIKALDPICMALIYEIKILLETGQAITRGLLIRSLDALAWSATGMGMQSTNNNKLQLLLRFVGRIVGLEEPEIVQHSRQLGILQMIYSPAEVAAKEAAICRASSGLSLLSQSSGAGNVMPFRRMSSVVSERRKGKDNPSRDDS</sequence>
<feature type="region of interest" description="Disordered" evidence="1">
    <location>
        <begin position="215"/>
        <end position="250"/>
    </location>
</feature>
<keyword evidence="3" id="KW-1185">Reference proteome</keyword>
<dbReference type="AlphaFoldDB" id="A0AAW1TGY5"/>
<dbReference type="Proteomes" id="UP001485043">
    <property type="component" value="Unassembled WGS sequence"/>
</dbReference>
<evidence type="ECO:0000256" key="1">
    <source>
        <dbReference type="SAM" id="MobiDB-lite"/>
    </source>
</evidence>
<evidence type="ECO:0000313" key="3">
    <source>
        <dbReference type="Proteomes" id="UP001485043"/>
    </source>
</evidence>
<accession>A0AAW1TGY5</accession>
<comment type="caution">
    <text evidence="2">The sequence shown here is derived from an EMBL/GenBank/DDBJ whole genome shotgun (WGS) entry which is preliminary data.</text>
</comment>
<gene>
    <name evidence="2" type="ORF">WJX84_003896</name>
</gene>
<reference evidence="2 3" key="1">
    <citation type="journal article" date="2024" name="Nat. Commun.">
        <title>Phylogenomics reveals the evolutionary origins of lichenization in chlorophyte algae.</title>
        <authorList>
            <person name="Puginier C."/>
            <person name="Libourel C."/>
            <person name="Otte J."/>
            <person name="Skaloud P."/>
            <person name="Haon M."/>
            <person name="Grisel S."/>
            <person name="Petersen M."/>
            <person name="Berrin J.G."/>
            <person name="Delaux P.M."/>
            <person name="Dal Grande F."/>
            <person name="Keller J."/>
        </authorList>
    </citation>
    <scope>NUCLEOTIDE SEQUENCE [LARGE SCALE GENOMIC DNA]</scope>
    <source>
        <strain evidence="2 3">SAG 2523</strain>
    </source>
</reference>
<name>A0AAW1TGY5_9CHLO</name>
<organism evidence="2 3">
    <name type="scientific">Apatococcus fuscideae</name>
    <dbReference type="NCBI Taxonomy" id="2026836"/>
    <lineage>
        <taxon>Eukaryota</taxon>
        <taxon>Viridiplantae</taxon>
        <taxon>Chlorophyta</taxon>
        <taxon>core chlorophytes</taxon>
        <taxon>Trebouxiophyceae</taxon>
        <taxon>Chlorellales</taxon>
        <taxon>Chlorellaceae</taxon>
        <taxon>Apatococcus</taxon>
    </lineage>
</organism>
<protein>
    <submittedName>
        <fullName evidence="2">Uncharacterized protein</fullName>
    </submittedName>
</protein>
<feature type="compositionally biased region" description="Polar residues" evidence="1">
    <location>
        <begin position="152"/>
        <end position="170"/>
    </location>
</feature>
<evidence type="ECO:0000313" key="2">
    <source>
        <dbReference type="EMBL" id="KAK9868810.1"/>
    </source>
</evidence>
<dbReference type="EMBL" id="JALJOV010000011">
    <property type="protein sequence ID" value="KAK9868810.1"/>
    <property type="molecule type" value="Genomic_DNA"/>
</dbReference>
<feature type="compositionally biased region" description="Polar residues" evidence="1">
    <location>
        <begin position="237"/>
        <end position="248"/>
    </location>
</feature>